<organism evidence="1 2">
    <name type="scientific">Aquimonas voraii</name>
    <dbReference type="NCBI Taxonomy" id="265719"/>
    <lineage>
        <taxon>Bacteria</taxon>
        <taxon>Pseudomonadati</taxon>
        <taxon>Pseudomonadota</taxon>
        <taxon>Gammaproteobacteria</taxon>
        <taxon>Lysobacterales</taxon>
        <taxon>Lysobacteraceae</taxon>
        <taxon>Aquimonas</taxon>
    </lineage>
</organism>
<dbReference type="EMBL" id="FNAG01000015">
    <property type="protein sequence ID" value="SDE05496.1"/>
    <property type="molecule type" value="Genomic_DNA"/>
</dbReference>
<protein>
    <submittedName>
        <fullName evidence="1">Uncharacterized protein</fullName>
    </submittedName>
</protein>
<accession>A0A1G6ZV74</accession>
<evidence type="ECO:0000313" key="1">
    <source>
        <dbReference type="EMBL" id="SDE05496.1"/>
    </source>
</evidence>
<sequence>MLSSTAARGDPRTDALEFSRHLDIDTYGTDGHFVESTQAHRDWRDGND</sequence>
<dbReference type="AlphaFoldDB" id="A0A1G6ZV74"/>
<reference evidence="1 2" key="1">
    <citation type="submission" date="2016-10" db="EMBL/GenBank/DDBJ databases">
        <authorList>
            <person name="de Groot N.N."/>
        </authorList>
    </citation>
    <scope>NUCLEOTIDE SEQUENCE [LARGE SCALE GENOMIC DNA]</scope>
    <source>
        <strain evidence="1 2">DSM 16957</strain>
    </source>
</reference>
<evidence type="ECO:0000313" key="2">
    <source>
        <dbReference type="Proteomes" id="UP000199603"/>
    </source>
</evidence>
<dbReference type="Proteomes" id="UP000199603">
    <property type="component" value="Unassembled WGS sequence"/>
</dbReference>
<proteinExistence type="predicted"/>
<gene>
    <name evidence="1" type="ORF">SAMN04488509_11567</name>
</gene>
<name>A0A1G6ZV74_9GAMM</name>
<keyword evidence="2" id="KW-1185">Reference proteome</keyword>